<evidence type="ECO:0000313" key="4">
    <source>
        <dbReference type="Proteomes" id="UP000182235"/>
    </source>
</evidence>
<keyword evidence="4" id="KW-1185">Reference proteome</keyword>
<dbReference type="PROSITE" id="PS51968">
    <property type="entry name" value="GRH_CP2_DB"/>
    <property type="match status" value="1"/>
</dbReference>
<evidence type="ECO:0000313" key="3">
    <source>
        <dbReference type="EMBL" id="OJD19614.1"/>
    </source>
</evidence>
<dbReference type="STRING" id="1447872.A0A1J9PTL6"/>
<comment type="caution">
    <text evidence="3">The sequence shown here is derived from an EMBL/GenBank/DDBJ whole genome shotgun (WGS) entry which is preliminary data.</text>
</comment>
<dbReference type="AlphaFoldDB" id="A0A1J9PTL6"/>
<gene>
    <name evidence="3" type="ORF">AJ78_00471</name>
</gene>
<sequence>MQSAISMDSCQASSFINQGLSYDPVRVENSPSNGVNANNHHGISLSTPGDNQTYSESENFRFLVTLKAATAMVKYPDEILITYLDKGKAYTMSVLNTMTSGAQSLKYHIFICVSFENDVQRSEPSNLNQAEEEDIRPSQVQLKTSNFNEFSVI</sequence>
<name>A0A1J9PTL6_9EURO</name>
<feature type="domain" description="Grh/CP2 DB" evidence="2">
    <location>
        <begin position="58"/>
        <end position="153"/>
    </location>
</feature>
<organism evidence="3 4">
    <name type="scientific">Emergomyces pasteurianus Ep9510</name>
    <dbReference type="NCBI Taxonomy" id="1447872"/>
    <lineage>
        <taxon>Eukaryota</taxon>
        <taxon>Fungi</taxon>
        <taxon>Dikarya</taxon>
        <taxon>Ascomycota</taxon>
        <taxon>Pezizomycotina</taxon>
        <taxon>Eurotiomycetes</taxon>
        <taxon>Eurotiomycetidae</taxon>
        <taxon>Onygenales</taxon>
        <taxon>Ajellomycetaceae</taxon>
        <taxon>Emergomyces</taxon>
    </lineage>
</organism>
<dbReference type="InterPro" id="IPR007604">
    <property type="entry name" value="CP2"/>
</dbReference>
<evidence type="ECO:0000256" key="1">
    <source>
        <dbReference type="SAM" id="MobiDB-lite"/>
    </source>
</evidence>
<dbReference type="EMBL" id="LGRN01000007">
    <property type="protein sequence ID" value="OJD19614.1"/>
    <property type="molecule type" value="Genomic_DNA"/>
</dbReference>
<dbReference type="VEuPathDB" id="FungiDB:AJ78_00471"/>
<reference evidence="3 4" key="1">
    <citation type="submission" date="2015-07" db="EMBL/GenBank/DDBJ databases">
        <title>Emmonsia species relationships and genome sequence.</title>
        <authorList>
            <consortium name="The Broad Institute Genomics Platform"/>
            <person name="Cuomo C.A."/>
            <person name="Munoz J.F."/>
            <person name="Imamovic A."/>
            <person name="Priest M.E."/>
            <person name="Young S."/>
            <person name="Clay O.K."/>
            <person name="McEwen J.G."/>
        </authorList>
    </citation>
    <scope>NUCLEOTIDE SEQUENCE [LARGE SCALE GENOMIC DNA]</scope>
    <source>
        <strain evidence="3 4">UAMH 9510</strain>
    </source>
</reference>
<dbReference type="OrthoDB" id="7680836at2759"/>
<proteinExistence type="predicted"/>
<evidence type="ECO:0000259" key="2">
    <source>
        <dbReference type="PROSITE" id="PS51968"/>
    </source>
</evidence>
<dbReference type="Pfam" id="PF04516">
    <property type="entry name" value="CP2"/>
    <property type="match status" value="1"/>
</dbReference>
<feature type="region of interest" description="Disordered" evidence="1">
    <location>
        <begin position="29"/>
        <end position="52"/>
    </location>
</feature>
<protein>
    <recommendedName>
        <fullName evidence="2">Grh/CP2 DB domain-containing protein</fullName>
    </recommendedName>
</protein>
<accession>A0A1J9PTL6</accession>
<dbReference type="Proteomes" id="UP000182235">
    <property type="component" value="Unassembled WGS sequence"/>
</dbReference>